<gene>
    <name evidence="6" type="ORF">EHT25_28770</name>
</gene>
<dbReference type="GO" id="GO:0050821">
    <property type="term" value="P:protein stabilization"/>
    <property type="evidence" value="ECO:0007669"/>
    <property type="project" value="TreeGrafter"/>
</dbReference>
<comment type="caution">
    <text evidence="6">The sequence shown here is derived from an EMBL/GenBank/DDBJ whole genome shotgun (WGS) entry which is preliminary data.</text>
</comment>
<dbReference type="GO" id="GO:0051082">
    <property type="term" value="F:unfolded protein binding"/>
    <property type="evidence" value="ECO:0007669"/>
    <property type="project" value="InterPro"/>
</dbReference>
<proteinExistence type="inferred from homology"/>
<name>A0A3P1BCZ1_9BACT</name>
<reference evidence="6 7" key="1">
    <citation type="submission" date="2018-11" db="EMBL/GenBank/DDBJ databases">
        <authorList>
            <person name="Zhou Z."/>
            <person name="Wang G."/>
        </authorList>
    </citation>
    <scope>NUCLEOTIDE SEQUENCE [LARGE SCALE GENOMIC DNA]</scope>
    <source>
        <strain evidence="6 7">KCTC52004</strain>
    </source>
</reference>
<dbReference type="GO" id="GO:0005829">
    <property type="term" value="C:cytosol"/>
    <property type="evidence" value="ECO:0007669"/>
    <property type="project" value="TreeGrafter"/>
</dbReference>
<feature type="region of interest" description="Disordered" evidence="4">
    <location>
        <begin position="187"/>
        <end position="215"/>
    </location>
</feature>
<keyword evidence="7" id="KW-1185">Reference proteome</keyword>
<organism evidence="6 7">
    <name type="scientific">Larkinella rosea</name>
    <dbReference type="NCBI Taxonomy" id="2025312"/>
    <lineage>
        <taxon>Bacteria</taxon>
        <taxon>Pseudomonadati</taxon>
        <taxon>Bacteroidota</taxon>
        <taxon>Cytophagia</taxon>
        <taxon>Cytophagales</taxon>
        <taxon>Spirosomataceae</taxon>
        <taxon>Larkinella</taxon>
    </lineage>
</organism>
<accession>A0A3P1BCZ1</accession>
<feature type="signal peptide" evidence="5">
    <location>
        <begin position="1"/>
        <end position="23"/>
    </location>
</feature>
<dbReference type="Gene3D" id="3.30.910.20">
    <property type="entry name" value="Skp domain"/>
    <property type="match status" value="1"/>
</dbReference>
<dbReference type="PANTHER" id="PTHR35089">
    <property type="entry name" value="CHAPERONE PROTEIN SKP"/>
    <property type="match status" value="1"/>
</dbReference>
<evidence type="ECO:0000256" key="2">
    <source>
        <dbReference type="ARBA" id="ARBA00022729"/>
    </source>
</evidence>
<dbReference type="SUPFAM" id="SSF111384">
    <property type="entry name" value="OmpH-like"/>
    <property type="match status" value="1"/>
</dbReference>
<dbReference type="InterPro" id="IPR005632">
    <property type="entry name" value="Chaperone_Skp"/>
</dbReference>
<dbReference type="AlphaFoldDB" id="A0A3P1BCZ1"/>
<feature type="coiled-coil region" evidence="3">
    <location>
        <begin position="57"/>
        <end position="117"/>
    </location>
</feature>
<dbReference type="InterPro" id="IPR024930">
    <property type="entry name" value="Skp_dom_sf"/>
</dbReference>
<protein>
    <submittedName>
        <fullName evidence="6">OmpH family outer membrane protein</fullName>
    </submittedName>
</protein>
<dbReference type="EMBL" id="RQJO01000015">
    <property type="protein sequence ID" value="RRA98977.1"/>
    <property type="molecule type" value="Genomic_DNA"/>
</dbReference>
<feature type="chain" id="PRO_5018146169" evidence="5">
    <location>
        <begin position="24"/>
        <end position="215"/>
    </location>
</feature>
<evidence type="ECO:0000313" key="7">
    <source>
        <dbReference type="Proteomes" id="UP000271925"/>
    </source>
</evidence>
<dbReference type="RefSeq" id="WP_124878902.1">
    <property type="nucleotide sequence ID" value="NZ_RQJO01000015.1"/>
</dbReference>
<evidence type="ECO:0000256" key="1">
    <source>
        <dbReference type="ARBA" id="ARBA00009091"/>
    </source>
</evidence>
<feature type="compositionally biased region" description="Low complexity" evidence="4">
    <location>
        <begin position="196"/>
        <end position="215"/>
    </location>
</feature>
<dbReference type="SMART" id="SM00935">
    <property type="entry name" value="OmpH"/>
    <property type="match status" value="1"/>
</dbReference>
<comment type="similarity">
    <text evidence="1">Belongs to the Skp family.</text>
</comment>
<sequence>MKNKLIALAVTLLLGGSQVWAQAQQPATTAAPVASVKIGYTNMEYILQNMPESKDIQNQITIQRTQLEKNYQEMSKEFQDKLAAYEKGQAQMSDLIKADKEKELQGLQQRIQEFQSNSSTQLQTKYNQLVNPVMQKIQKNIDAVAKESGFTFIFNLDAGSGTIPVLLYAPEENDVTELVFKKMGVPLPSKQPVAQPAATTPAKPTTTAPAPKKNK</sequence>
<keyword evidence="3" id="KW-0175">Coiled coil</keyword>
<evidence type="ECO:0000256" key="4">
    <source>
        <dbReference type="SAM" id="MobiDB-lite"/>
    </source>
</evidence>
<evidence type="ECO:0000256" key="5">
    <source>
        <dbReference type="SAM" id="SignalP"/>
    </source>
</evidence>
<keyword evidence="2 5" id="KW-0732">Signal</keyword>
<dbReference type="PANTHER" id="PTHR35089:SF1">
    <property type="entry name" value="CHAPERONE PROTEIN SKP"/>
    <property type="match status" value="1"/>
</dbReference>
<evidence type="ECO:0000256" key="3">
    <source>
        <dbReference type="SAM" id="Coils"/>
    </source>
</evidence>
<dbReference type="OrthoDB" id="1493480at2"/>
<evidence type="ECO:0000313" key="6">
    <source>
        <dbReference type="EMBL" id="RRA98977.1"/>
    </source>
</evidence>
<dbReference type="Pfam" id="PF03938">
    <property type="entry name" value="OmpH"/>
    <property type="match status" value="1"/>
</dbReference>
<dbReference type="Proteomes" id="UP000271925">
    <property type="component" value="Unassembled WGS sequence"/>
</dbReference>